<dbReference type="InterPro" id="IPR000436">
    <property type="entry name" value="Sushi_SCR_CCP_dom"/>
</dbReference>
<evidence type="ECO:0000313" key="4">
    <source>
        <dbReference type="EMBL" id="ROT66075.1"/>
    </source>
</evidence>
<proteinExistence type="predicted"/>
<reference evidence="4 5" key="1">
    <citation type="submission" date="2018-04" db="EMBL/GenBank/DDBJ databases">
        <authorList>
            <person name="Zhang X."/>
            <person name="Yuan J."/>
            <person name="Li F."/>
            <person name="Xiang J."/>
        </authorList>
    </citation>
    <scope>NUCLEOTIDE SEQUENCE [LARGE SCALE GENOMIC DNA]</scope>
    <source>
        <tissue evidence="4">Muscle</tissue>
    </source>
</reference>
<evidence type="ECO:0000256" key="2">
    <source>
        <dbReference type="PROSITE-ProRule" id="PRU00302"/>
    </source>
</evidence>
<dbReference type="EMBL" id="QCYY01002995">
    <property type="protein sequence ID" value="ROT66075.1"/>
    <property type="molecule type" value="Genomic_DNA"/>
</dbReference>
<reference evidence="4 5" key="2">
    <citation type="submission" date="2019-01" db="EMBL/GenBank/DDBJ databases">
        <title>The decoding of complex shrimp genome reveals the adaptation for benthos swimmer, frequently molting mechanism and breeding impact on genome.</title>
        <authorList>
            <person name="Sun Y."/>
            <person name="Gao Y."/>
            <person name="Yu Y."/>
        </authorList>
    </citation>
    <scope>NUCLEOTIDE SEQUENCE [LARGE SCALE GENOMIC DNA]</scope>
    <source>
        <tissue evidence="4">Muscle</tissue>
    </source>
</reference>
<dbReference type="OrthoDB" id="10458073at2759"/>
<keyword evidence="1" id="KW-1015">Disulfide bond</keyword>
<dbReference type="PROSITE" id="PS50923">
    <property type="entry name" value="SUSHI"/>
    <property type="match status" value="2"/>
</dbReference>
<protein>
    <submittedName>
        <fullName evidence="4">Putative complement factor H</fullName>
    </submittedName>
</protein>
<evidence type="ECO:0000259" key="3">
    <source>
        <dbReference type="PROSITE" id="PS50923"/>
    </source>
</evidence>
<dbReference type="InterPro" id="IPR035976">
    <property type="entry name" value="Sushi/SCR/CCP_sf"/>
</dbReference>
<sequence length="247" mass="26438">MAFPNLTTFTTVSCDATKVWLEAGPPLACGKVCVAAPPIPEGFQHDWDNASRLLGDQVVVSCPAGLHFPNMTTSTTLGCEQDGSWTAVDPAFFLCREAATTGPPAPPPGMTSSHSDAEFYFVGSSVNFTCPEDTMSSDGLTYTTITYNSTGWFPVDPDFQCLNVCLGEPPAAPPFVSSDFAGSRAWGSEVTYTCQFTFRGLGATFGVACDEGEWWPSALPACVGIQVYPMYVCPVHAEWLGLRNVRV</sequence>
<dbReference type="SUPFAM" id="SSF57535">
    <property type="entry name" value="Complement control module/SCR domain"/>
    <property type="match status" value="2"/>
</dbReference>
<organism evidence="4 5">
    <name type="scientific">Penaeus vannamei</name>
    <name type="common">Whiteleg shrimp</name>
    <name type="synonym">Litopenaeus vannamei</name>
    <dbReference type="NCBI Taxonomy" id="6689"/>
    <lineage>
        <taxon>Eukaryota</taxon>
        <taxon>Metazoa</taxon>
        <taxon>Ecdysozoa</taxon>
        <taxon>Arthropoda</taxon>
        <taxon>Crustacea</taxon>
        <taxon>Multicrustacea</taxon>
        <taxon>Malacostraca</taxon>
        <taxon>Eumalacostraca</taxon>
        <taxon>Eucarida</taxon>
        <taxon>Decapoda</taxon>
        <taxon>Dendrobranchiata</taxon>
        <taxon>Penaeoidea</taxon>
        <taxon>Penaeidae</taxon>
        <taxon>Penaeus</taxon>
    </lineage>
</organism>
<keyword evidence="2" id="KW-0768">Sushi</keyword>
<gene>
    <name evidence="4" type="ORF">C7M84_015941</name>
</gene>
<dbReference type="AlphaFoldDB" id="A0A423SPA7"/>
<dbReference type="Proteomes" id="UP000283509">
    <property type="component" value="Unassembled WGS sequence"/>
</dbReference>
<evidence type="ECO:0000256" key="1">
    <source>
        <dbReference type="ARBA" id="ARBA00023157"/>
    </source>
</evidence>
<name>A0A423SPA7_PENVA</name>
<keyword evidence="5" id="KW-1185">Reference proteome</keyword>
<comment type="caution">
    <text evidence="2">Lacks conserved residue(s) required for the propagation of feature annotation.</text>
</comment>
<evidence type="ECO:0000313" key="5">
    <source>
        <dbReference type="Proteomes" id="UP000283509"/>
    </source>
</evidence>
<comment type="caution">
    <text evidence="4">The sequence shown here is derived from an EMBL/GenBank/DDBJ whole genome shotgun (WGS) entry which is preliminary data.</text>
</comment>
<accession>A0A423SPA7</accession>
<feature type="domain" description="Sushi" evidence="3">
    <location>
        <begin position="31"/>
        <end position="97"/>
    </location>
</feature>
<feature type="domain" description="Sushi" evidence="3">
    <location>
        <begin position="163"/>
        <end position="224"/>
    </location>
</feature>